<proteinExistence type="inferred from homology"/>
<keyword evidence="15" id="KW-1185">Reference proteome</keyword>
<comment type="subcellular location">
    <subcellularLocation>
        <location evidence="1 10">Cell outer membrane</location>
        <topology evidence="1 10">Multi-pass membrane protein</topology>
    </subcellularLocation>
</comment>
<dbReference type="PANTHER" id="PTHR32552">
    <property type="entry name" value="FERRICHROME IRON RECEPTOR-RELATED"/>
    <property type="match status" value="1"/>
</dbReference>
<dbReference type="Proteomes" id="UP001162880">
    <property type="component" value="Unassembled WGS sequence"/>
</dbReference>
<evidence type="ECO:0000256" key="5">
    <source>
        <dbReference type="ARBA" id="ARBA00022692"/>
    </source>
</evidence>
<dbReference type="InterPro" id="IPR000531">
    <property type="entry name" value="Beta-barrel_TonB"/>
</dbReference>
<dbReference type="InterPro" id="IPR037066">
    <property type="entry name" value="Plug_dom_sf"/>
</dbReference>
<evidence type="ECO:0000256" key="4">
    <source>
        <dbReference type="ARBA" id="ARBA00022452"/>
    </source>
</evidence>
<organism evidence="14 15">
    <name type="scientific">Novosphingobium album</name>
    <name type="common">ex Hu et al. 2023</name>
    <dbReference type="NCBI Taxonomy" id="2930093"/>
    <lineage>
        <taxon>Bacteria</taxon>
        <taxon>Pseudomonadati</taxon>
        <taxon>Pseudomonadota</taxon>
        <taxon>Alphaproteobacteria</taxon>
        <taxon>Sphingomonadales</taxon>
        <taxon>Sphingomonadaceae</taxon>
        <taxon>Novosphingobium</taxon>
    </lineage>
</organism>
<evidence type="ECO:0000259" key="13">
    <source>
        <dbReference type="Pfam" id="PF07715"/>
    </source>
</evidence>
<evidence type="ECO:0000256" key="10">
    <source>
        <dbReference type="PROSITE-ProRule" id="PRU01360"/>
    </source>
</evidence>
<dbReference type="InterPro" id="IPR010105">
    <property type="entry name" value="TonB_sidphr_rcpt"/>
</dbReference>
<keyword evidence="8 14" id="KW-0675">Receptor</keyword>
<keyword evidence="5 10" id="KW-0812">Transmembrane</keyword>
<evidence type="ECO:0000256" key="3">
    <source>
        <dbReference type="ARBA" id="ARBA00022448"/>
    </source>
</evidence>
<dbReference type="PROSITE" id="PS52016">
    <property type="entry name" value="TONB_DEPENDENT_REC_3"/>
    <property type="match status" value="1"/>
</dbReference>
<protein>
    <submittedName>
        <fullName evidence="14">TonB-dependent siderophore receptor</fullName>
    </submittedName>
</protein>
<keyword evidence="7 10" id="KW-0472">Membrane</keyword>
<comment type="similarity">
    <text evidence="2 10 11">Belongs to the TonB-dependent receptor family.</text>
</comment>
<feature type="domain" description="TonB-dependent receptor-like beta-barrel" evidence="12">
    <location>
        <begin position="216"/>
        <end position="672"/>
    </location>
</feature>
<dbReference type="CDD" id="cd01347">
    <property type="entry name" value="ligand_gated_channel"/>
    <property type="match status" value="1"/>
</dbReference>
<evidence type="ECO:0000256" key="6">
    <source>
        <dbReference type="ARBA" id="ARBA00023077"/>
    </source>
</evidence>
<name>A0ABT0B762_9SPHN</name>
<dbReference type="NCBIfam" id="TIGR01783">
    <property type="entry name" value="TonB-siderophor"/>
    <property type="match status" value="1"/>
</dbReference>
<evidence type="ECO:0000313" key="14">
    <source>
        <dbReference type="EMBL" id="MCJ2180912.1"/>
    </source>
</evidence>
<dbReference type="Gene3D" id="2.170.130.10">
    <property type="entry name" value="TonB-dependent receptor, plug domain"/>
    <property type="match status" value="1"/>
</dbReference>
<feature type="domain" description="TonB-dependent receptor plug" evidence="13">
    <location>
        <begin position="39"/>
        <end position="142"/>
    </location>
</feature>
<keyword evidence="9 10" id="KW-0998">Cell outer membrane</keyword>
<evidence type="ECO:0000256" key="11">
    <source>
        <dbReference type="RuleBase" id="RU003357"/>
    </source>
</evidence>
<keyword evidence="6 11" id="KW-0798">TonB box</keyword>
<dbReference type="Pfam" id="PF07715">
    <property type="entry name" value="Plug"/>
    <property type="match status" value="1"/>
</dbReference>
<dbReference type="PANTHER" id="PTHR32552:SF90">
    <property type="entry name" value="METAL-PSEUDOPALINE RECEPTOR CNTO"/>
    <property type="match status" value="1"/>
</dbReference>
<evidence type="ECO:0000256" key="2">
    <source>
        <dbReference type="ARBA" id="ARBA00009810"/>
    </source>
</evidence>
<dbReference type="InterPro" id="IPR039426">
    <property type="entry name" value="TonB-dep_rcpt-like"/>
</dbReference>
<reference evidence="14" key="1">
    <citation type="submission" date="2022-03" db="EMBL/GenBank/DDBJ databases">
        <title>Identification of a novel bacterium isolated from mangrove sediments.</title>
        <authorList>
            <person name="Pan X."/>
        </authorList>
    </citation>
    <scope>NUCLEOTIDE SEQUENCE</scope>
    <source>
        <strain evidence="14">B2580</strain>
    </source>
</reference>
<keyword evidence="4 10" id="KW-1134">Transmembrane beta strand</keyword>
<evidence type="ECO:0000259" key="12">
    <source>
        <dbReference type="Pfam" id="PF00593"/>
    </source>
</evidence>
<evidence type="ECO:0000256" key="9">
    <source>
        <dbReference type="ARBA" id="ARBA00023237"/>
    </source>
</evidence>
<evidence type="ECO:0000256" key="8">
    <source>
        <dbReference type="ARBA" id="ARBA00023170"/>
    </source>
</evidence>
<comment type="caution">
    <text evidence="14">The sequence shown here is derived from an EMBL/GenBank/DDBJ whole genome shotgun (WGS) entry which is preliminary data.</text>
</comment>
<evidence type="ECO:0000313" key="15">
    <source>
        <dbReference type="Proteomes" id="UP001162880"/>
    </source>
</evidence>
<keyword evidence="3 10" id="KW-0813">Transport</keyword>
<sequence>MLALPAVAHAEDAASETVETSGDITVVGKREAYRGDVPLQEIPQSVQVIDGKVLKELNITTLDAALELSSSVARQNSFGGLWDSYAIRGFAGDENYPSGYLVNGFNGGRGYGGPRDASNIERIEILKGPNGAVFGRGEPGGTVSIITKKAKVGETFGSFGVSGGSYNTYRVEGDYNLSITDTLAVRVNGAFQEADSFRDTVNTSKKVATPSVLFQPDNKTSLSYELEYVDQKIPFDRGIAVLDGDFDTMDKSTFLGNPLDGPIHVKVLGHQFEAKREIFSNWVLLAGFGYRETSFEGYSSEPELAASRQILDETGNYVSRQRRYRDNSIDSMVFRSEISGSFYTGPFEHHVLIGADRDILKIRLHQYRYRPPSGYTAGSAITSDLYAINIDDPVYVTPPATTSLVTDTYEKQKAWGIYFQDQIDITSKLKVRAGGRYDDFRQSIYNYATAAYLEPNHYTKFSPTFGGLYEITDTLSAFVGYGRGFRPNGGTNAELEPFKPELSKSIEAGLRFELAEPQISATLAAFRMSKDNILTADLANPNFSVAAGSARSKGIEFDATATLPADINLIVSYSYTDAYWTTDAVDPSFGLNISAGDPLINIPKHQASAYASKTFDLGSAGKFSFGAGVNYSSKRLGETGVDFYLPGYTLVRAVASYSPTESTRISLDARNLFNETWYASSYHHYWVMPGTPRTVTLKGEFFF</sequence>
<gene>
    <name evidence="14" type="ORF">MTR64_20265</name>
</gene>
<dbReference type="EMBL" id="JALHLE010000047">
    <property type="protein sequence ID" value="MCJ2180912.1"/>
    <property type="molecule type" value="Genomic_DNA"/>
</dbReference>
<dbReference type="InterPro" id="IPR012910">
    <property type="entry name" value="Plug_dom"/>
</dbReference>
<accession>A0ABT0B762</accession>
<evidence type="ECO:0000256" key="7">
    <source>
        <dbReference type="ARBA" id="ARBA00023136"/>
    </source>
</evidence>
<dbReference type="SUPFAM" id="SSF56935">
    <property type="entry name" value="Porins"/>
    <property type="match status" value="1"/>
</dbReference>
<dbReference type="Pfam" id="PF00593">
    <property type="entry name" value="TonB_dep_Rec_b-barrel"/>
    <property type="match status" value="1"/>
</dbReference>
<evidence type="ECO:0000256" key="1">
    <source>
        <dbReference type="ARBA" id="ARBA00004571"/>
    </source>
</evidence>
<dbReference type="Gene3D" id="2.40.170.20">
    <property type="entry name" value="TonB-dependent receptor, beta-barrel domain"/>
    <property type="match status" value="1"/>
</dbReference>
<dbReference type="InterPro" id="IPR036942">
    <property type="entry name" value="Beta-barrel_TonB_sf"/>
</dbReference>